<evidence type="ECO:0000313" key="3">
    <source>
        <dbReference type="Proteomes" id="UP000235145"/>
    </source>
</evidence>
<feature type="compositionally biased region" description="Basic residues" evidence="1">
    <location>
        <begin position="177"/>
        <end position="186"/>
    </location>
</feature>
<name>A0A9R1XJ70_LACSA</name>
<dbReference type="InterPro" id="IPR021109">
    <property type="entry name" value="Peptidase_aspartic_dom_sf"/>
</dbReference>
<dbReference type="Proteomes" id="UP000235145">
    <property type="component" value="Unassembled WGS sequence"/>
</dbReference>
<dbReference type="AlphaFoldDB" id="A0A9R1XJ70"/>
<feature type="region of interest" description="Disordered" evidence="1">
    <location>
        <begin position="177"/>
        <end position="200"/>
    </location>
</feature>
<keyword evidence="3" id="KW-1185">Reference proteome</keyword>
<organism evidence="2 3">
    <name type="scientific">Lactuca sativa</name>
    <name type="common">Garden lettuce</name>
    <dbReference type="NCBI Taxonomy" id="4236"/>
    <lineage>
        <taxon>Eukaryota</taxon>
        <taxon>Viridiplantae</taxon>
        <taxon>Streptophyta</taxon>
        <taxon>Embryophyta</taxon>
        <taxon>Tracheophyta</taxon>
        <taxon>Spermatophyta</taxon>
        <taxon>Magnoliopsida</taxon>
        <taxon>eudicotyledons</taxon>
        <taxon>Gunneridae</taxon>
        <taxon>Pentapetalae</taxon>
        <taxon>asterids</taxon>
        <taxon>campanulids</taxon>
        <taxon>Asterales</taxon>
        <taxon>Asteraceae</taxon>
        <taxon>Cichorioideae</taxon>
        <taxon>Cichorieae</taxon>
        <taxon>Lactucinae</taxon>
        <taxon>Lactuca</taxon>
    </lineage>
</organism>
<reference evidence="2 3" key="1">
    <citation type="journal article" date="2017" name="Nat. Commun.">
        <title>Genome assembly with in vitro proximity ligation data and whole-genome triplication in lettuce.</title>
        <authorList>
            <person name="Reyes-Chin-Wo S."/>
            <person name="Wang Z."/>
            <person name="Yang X."/>
            <person name="Kozik A."/>
            <person name="Arikit S."/>
            <person name="Song C."/>
            <person name="Xia L."/>
            <person name="Froenicke L."/>
            <person name="Lavelle D.O."/>
            <person name="Truco M.J."/>
            <person name="Xia R."/>
            <person name="Zhu S."/>
            <person name="Xu C."/>
            <person name="Xu H."/>
            <person name="Xu X."/>
            <person name="Cox K."/>
            <person name="Korf I."/>
            <person name="Meyers B.C."/>
            <person name="Michelmore R.W."/>
        </authorList>
    </citation>
    <scope>NUCLEOTIDE SEQUENCE [LARGE SCALE GENOMIC DNA]</scope>
    <source>
        <strain evidence="3">cv. Salinas</strain>
        <tissue evidence="2">Seedlings</tissue>
    </source>
</reference>
<evidence type="ECO:0000313" key="2">
    <source>
        <dbReference type="EMBL" id="KAJ0214674.1"/>
    </source>
</evidence>
<proteinExistence type="predicted"/>
<dbReference type="PANTHER" id="PTHR33067:SF35">
    <property type="entry name" value="ASPARTIC PEPTIDASE DDI1-TYPE DOMAIN-CONTAINING PROTEIN"/>
    <property type="match status" value="1"/>
</dbReference>
<accession>A0A9R1XJ70</accession>
<dbReference type="Gene3D" id="2.40.70.10">
    <property type="entry name" value="Acid Proteases"/>
    <property type="match status" value="1"/>
</dbReference>
<dbReference type="PANTHER" id="PTHR33067">
    <property type="entry name" value="RNA-DIRECTED DNA POLYMERASE-RELATED"/>
    <property type="match status" value="1"/>
</dbReference>
<comment type="caution">
    <text evidence="2">The sequence shown here is derived from an EMBL/GenBank/DDBJ whole genome shotgun (WGS) entry which is preliminary data.</text>
</comment>
<dbReference type="EMBL" id="NBSK02000004">
    <property type="protein sequence ID" value="KAJ0214674.1"/>
    <property type="molecule type" value="Genomic_DNA"/>
</dbReference>
<evidence type="ECO:0000256" key="1">
    <source>
        <dbReference type="SAM" id="MobiDB-lite"/>
    </source>
</evidence>
<sequence>MDKLVFPADFIVVDMEKDPKIPIILERPFLNTACAIVEMRESTLTIRVGDDSVTFVTNQEEEHEKSIDDKTSSMELVDENKDGKNAKVLKIEEHRFSTRLNPICQEEKGDKLTTRTKPRASVSTNFEIFTFKSPDSQAYEESEEEVATLSDDEMMIEKAIEVDKGGIDTMGHMVDVRKKKSGKGIKRKSEGSDTKRRKEELKKAYKRRIHAYKTKYKAQRIKQEFPMDEAAET</sequence>
<gene>
    <name evidence="2" type="ORF">LSAT_V11C400196290</name>
</gene>
<protein>
    <submittedName>
        <fullName evidence="2">Uncharacterized protein</fullName>
    </submittedName>
</protein>
<feature type="compositionally biased region" description="Basic and acidic residues" evidence="1">
    <location>
        <begin position="187"/>
        <end position="200"/>
    </location>
</feature>